<evidence type="ECO:0000313" key="2">
    <source>
        <dbReference type="EMBL" id="KAH7250448.1"/>
    </source>
</evidence>
<protein>
    <submittedName>
        <fullName evidence="2">Uncharacterized protein</fullName>
    </submittedName>
</protein>
<comment type="caution">
    <text evidence="2">The sequence shown here is derived from an EMBL/GenBank/DDBJ whole genome shotgun (WGS) entry which is preliminary data.</text>
</comment>
<dbReference type="OrthoDB" id="10618257at2759"/>
<evidence type="ECO:0000313" key="3">
    <source>
        <dbReference type="Proteomes" id="UP000736672"/>
    </source>
</evidence>
<sequence>MDAGGGPHTYVGALSPSASATVSYLWAWDAKTAGKWMPRAAQIKSRHYKYESEQLAGRSLWSCGGQDEGSELGGKLSGRGPSSAVLTVGLHFCSACRGFAEPSWPVPTPTASLARSLDEPVSDSRRLKEPPSLRRTGQMPTDLHGPSPGFSSHQGGPRRAPPASCSTYFPRPQRPDISRGATRMPFQVLVPNSIVCFGA</sequence>
<dbReference type="AlphaFoldDB" id="A0A9P9H520"/>
<organism evidence="2 3">
    <name type="scientific">Fusarium solani</name>
    <name type="common">Filamentous fungus</name>
    <dbReference type="NCBI Taxonomy" id="169388"/>
    <lineage>
        <taxon>Eukaryota</taxon>
        <taxon>Fungi</taxon>
        <taxon>Dikarya</taxon>
        <taxon>Ascomycota</taxon>
        <taxon>Pezizomycotina</taxon>
        <taxon>Sordariomycetes</taxon>
        <taxon>Hypocreomycetidae</taxon>
        <taxon>Hypocreales</taxon>
        <taxon>Nectriaceae</taxon>
        <taxon>Fusarium</taxon>
        <taxon>Fusarium solani species complex</taxon>
    </lineage>
</organism>
<keyword evidence="3" id="KW-1185">Reference proteome</keyword>
<reference evidence="2" key="1">
    <citation type="journal article" date="2021" name="Nat. Commun.">
        <title>Genetic determinants of endophytism in the Arabidopsis root mycobiome.</title>
        <authorList>
            <person name="Mesny F."/>
            <person name="Miyauchi S."/>
            <person name="Thiergart T."/>
            <person name="Pickel B."/>
            <person name="Atanasova L."/>
            <person name="Karlsson M."/>
            <person name="Huettel B."/>
            <person name="Barry K.W."/>
            <person name="Haridas S."/>
            <person name="Chen C."/>
            <person name="Bauer D."/>
            <person name="Andreopoulos W."/>
            <person name="Pangilinan J."/>
            <person name="LaButti K."/>
            <person name="Riley R."/>
            <person name="Lipzen A."/>
            <person name="Clum A."/>
            <person name="Drula E."/>
            <person name="Henrissat B."/>
            <person name="Kohler A."/>
            <person name="Grigoriev I.V."/>
            <person name="Martin F.M."/>
            <person name="Hacquard S."/>
        </authorList>
    </citation>
    <scope>NUCLEOTIDE SEQUENCE</scope>
    <source>
        <strain evidence="2">FSSC 5 MPI-SDFR-AT-0091</strain>
    </source>
</reference>
<gene>
    <name evidence="2" type="ORF">B0J15DRAFT_42407</name>
</gene>
<evidence type="ECO:0000256" key="1">
    <source>
        <dbReference type="SAM" id="MobiDB-lite"/>
    </source>
</evidence>
<feature type="region of interest" description="Disordered" evidence="1">
    <location>
        <begin position="107"/>
        <end position="180"/>
    </location>
</feature>
<name>A0A9P9H520_FUSSL</name>
<dbReference type="Proteomes" id="UP000736672">
    <property type="component" value="Unassembled WGS sequence"/>
</dbReference>
<accession>A0A9P9H520</accession>
<feature type="compositionally biased region" description="Basic and acidic residues" evidence="1">
    <location>
        <begin position="116"/>
        <end position="132"/>
    </location>
</feature>
<proteinExistence type="predicted"/>
<dbReference type="EMBL" id="JAGTJS010000012">
    <property type="protein sequence ID" value="KAH7250448.1"/>
    <property type="molecule type" value="Genomic_DNA"/>
</dbReference>